<feature type="region of interest" description="Disordered" evidence="1">
    <location>
        <begin position="88"/>
        <end position="118"/>
    </location>
</feature>
<accession>L1J5Y3</accession>
<evidence type="ECO:0000313" key="4">
    <source>
        <dbReference type="Proteomes" id="UP000011087"/>
    </source>
</evidence>
<sequence length="366" mass="39223">MDANSLSSIQVGITESLDNEVKAISSHNQTECEQGIEIATEKCSEHHNDECMEENLVKTASAKQDDLDPVKLGKAAGGLPQMSEIQSLSETKQEENGEHVQNETCGKKDKENGESLDSKLEIETENFKNQRAGAGEELIQAPAIATSPSNLVQDQESSNCTITLIDRVDPSGSTDVRNQDEGSTAPSSDPMQISVPNVESLRDDDLKGSHAPTSSQMNDPQVEATSAAETPNATKSNIVPQADKSGLESSDLVQHGKGDIEGQGSDKTPQVTDTLGNAVVSVQIPSNHVEANGRHYIQTNSSSTDEKLDVPKGLEQTCPETSRDGYCALSDPANQSPQQLEPPTAARCGACWKQFRAERGSKQCDY</sequence>
<evidence type="ECO:0000313" key="2">
    <source>
        <dbReference type="EMBL" id="EKX43529.1"/>
    </source>
</evidence>
<dbReference type="Proteomes" id="UP000011087">
    <property type="component" value="Unassembled WGS sequence"/>
</dbReference>
<evidence type="ECO:0000256" key="1">
    <source>
        <dbReference type="SAM" id="MobiDB-lite"/>
    </source>
</evidence>
<feature type="compositionally biased region" description="Polar residues" evidence="1">
    <location>
        <begin position="147"/>
        <end position="162"/>
    </location>
</feature>
<dbReference type="PaxDb" id="55529-EKX43529"/>
<keyword evidence="4" id="KW-1185">Reference proteome</keyword>
<feature type="compositionally biased region" description="Basic and acidic residues" evidence="1">
    <location>
        <begin position="91"/>
        <end position="118"/>
    </location>
</feature>
<dbReference type="HOGENOM" id="CLU_757487_0_0_1"/>
<feature type="compositionally biased region" description="Polar residues" evidence="1">
    <location>
        <begin position="171"/>
        <end position="197"/>
    </location>
</feature>
<dbReference type="GeneID" id="17300311"/>
<dbReference type="RefSeq" id="XP_005830509.1">
    <property type="nucleotide sequence ID" value="XM_005830452.1"/>
</dbReference>
<dbReference type="EMBL" id="JH993009">
    <property type="protein sequence ID" value="EKX43529.1"/>
    <property type="molecule type" value="Genomic_DNA"/>
</dbReference>
<organism evidence="2">
    <name type="scientific">Guillardia theta (strain CCMP2712)</name>
    <name type="common">Cryptophyte</name>
    <dbReference type="NCBI Taxonomy" id="905079"/>
    <lineage>
        <taxon>Eukaryota</taxon>
        <taxon>Cryptophyceae</taxon>
        <taxon>Pyrenomonadales</taxon>
        <taxon>Geminigeraceae</taxon>
        <taxon>Guillardia</taxon>
    </lineage>
</organism>
<dbReference type="KEGG" id="gtt:GUITHDRAFT_140306"/>
<dbReference type="EnsemblProtists" id="EKX43529">
    <property type="protein sequence ID" value="EKX43529"/>
    <property type="gene ID" value="GUITHDRAFT_140306"/>
</dbReference>
<evidence type="ECO:0000313" key="3">
    <source>
        <dbReference type="EnsemblProtists" id="EKX43529"/>
    </source>
</evidence>
<name>L1J5Y3_GUITC</name>
<feature type="compositionally biased region" description="Polar residues" evidence="1">
    <location>
        <begin position="265"/>
        <end position="275"/>
    </location>
</feature>
<dbReference type="AlphaFoldDB" id="L1J5Y3"/>
<feature type="region of interest" description="Disordered" evidence="1">
    <location>
        <begin position="147"/>
        <end position="322"/>
    </location>
</feature>
<reference evidence="4" key="2">
    <citation type="submission" date="2012-11" db="EMBL/GenBank/DDBJ databases">
        <authorList>
            <person name="Kuo A."/>
            <person name="Curtis B.A."/>
            <person name="Tanifuji G."/>
            <person name="Burki F."/>
            <person name="Gruber A."/>
            <person name="Irimia M."/>
            <person name="Maruyama S."/>
            <person name="Arias M.C."/>
            <person name="Ball S.G."/>
            <person name="Gile G.H."/>
            <person name="Hirakawa Y."/>
            <person name="Hopkins J.F."/>
            <person name="Rensing S.A."/>
            <person name="Schmutz J."/>
            <person name="Symeonidi A."/>
            <person name="Elias M."/>
            <person name="Eveleigh R.J."/>
            <person name="Herman E.K."/>
            <person name="Klute M.J."/>
            <person name="Nakayama T."/>
            <person name="Obornik M."/>
            <person name="Reyes-Prieto A."/>
            <person name="Armbrust E.V."/>
            <person name="Aves S.J."/>
            <person name="Beiko R.G."/>
            <person name="Coutinho P."/>
            <person name="Dacks J.B."/>
            <person name="Durnford D.G."/>
            <person name="Fast N.M."/>
            <person name="Green B.R."/>
            <person name="Grisdale C."/>
            <person name="Hempe F."/>
            <person name="Henrissat B."/>
            <person name="Hoppner M.P."/>
            <person name="Ishida K.-I."/>
            <person name="Kim E."/>
            <person name="Koreny L."/>
            <person name="Kroth P.G."/>
            <person name="Liu Y."/>
            <person name="Malik S.-B."/>
            <person name="Maier U.G."/>
            <person name="McRose D."/>
            <person name="Mock T."/>
            <person name="Neilson J.A."/>
            <person name="Onodera N.T."/>
            <person name="Poole A.M."/>
            <person name="Pritham E.J."/>
            <person name="Richards T.A."/>
            <person name="Rocap G."/>
            <person name="Roy S.W."/>
            <person name="Sarai C."/>
            <person name="Schaack S."/>
            <person name="Shirato S."/>
            <person name="Slamovits C.H."/>
            <person name="Spencer D.F."/>
            <person name="Suzuki S."/>
            <person name="Worden A.Z."/>
            <person name="Zauner S."/>
            <person name="Barry K."/>
            <person name="Bell C."/>
            <person name="Bharti A.K."/>
            <person name="Crow J.A."/>
            <person name="Grimwood J."/>
            <person name="Kramer R."/>
            <person name="Lindquist E."/>
            <person name="Lucas S."/>
            <person name="Salamov A."/>
            <person name="McFadden G.I."/>
            <person name="Lane C.E."/>
            <person name="Keeling P.J."/>
            <person name="Gray M.W."/>
            <person name="Grigoriev I.V."/>
            <person name="Archibald J.M."/>
        </authorList>
    </citation>
    <scope>NUCLEOTIDE SEQUENCE</scope>
    <source>
        <strain evidence="4">CCMP2712</strain>
    </source>
</reference>
<reference evidence="3" key="3">
    <citation type="submission" date="2016-03" db="UniProtKB">
        <authorList>
            <consortium name="EnsemblProtists"/>
        </authorList>
    </citation>
    <scope>IDENTIFICATION</scope>
</reference>
<proteinExistence type="predicted"/>
<gene>
    <name evidence="2" type="ORF">GUITHDRAFT_140306</name>
</gene>
<protein>
    <submittedName>
        <fullName evidence="2 3">Uncharacterized protein</fullName>
    </submittedName>
</protein>
<feature type="compositionally biased region" description="Polar residues" evidence="1">
    <location>
        <begin position="211"/>
        <end position="239"/>
    </location>
</feature>
<reference evidence="2 4" key="1">
    <citation type="journal article" date="2012" name="Nature">
        <title>Algal genomes reveal evolutionary mosaicism and the fate of nucleomorphs.</title>
        <authorList>
            <consortium name="DOE Joint Genome Institute"/>
            <person name="Curtis B.A."/>
            <person name="Tanifuji G."/>
            <person name="Burki F."/>
            <person name="Gruber A."/>
            <person name="Irimia M."/>
            <person name="Maruyama S."/>
            <person name="Arias M.C."/>
            <person name="Ball S.G."/>
            <person name="Gile G.H."/>
            <person name="Hirakawa Y."/>
            <person name="Hopkins J.F."/>
            <person name="Kuo A."/>
            <person name="Rensing S.A."/>
            <person name="Schmutz J."/>
            <person name="Symeonidi A."/>
            <person name="Elias M."/>
            <person name="Eveleigh R.J."/>
            <person name="Herman E.K."/>
            <person name="Klute M.J."/>
            <person name="Nakayama T."/>
            <person name="Obornik M."/>
            <person name="Reyes-Prieto A."/>
            <person name="Armbrust E.V."/>
            <person name="Aves S.J."/>
            <person name="Beiko R.G."/>
            <person name="Coutinho P."/>
            <person name="Dacks J.B."/>
            <person name="Durnford D.G."/>
            <person name="Fast N.M."/>
            <person name="Green B.R."/>
            <person name="Grisdale C.J."/>
            <person name="Hempel F."/>
            <person name="Henrissat B."/>
            <person name="Hoppner M.P."/>
            <person name="Ishida K."/>
            <person name="Kim E."/>
            <person name="Koreny L."/>
            <person name="Kroth P.G."/>
            <person name="Liu Y."/>
            <person name="Malik S.B."/>
            <person name="Maier U.G."/>
            <person name="McRose D."/>
            <person name="Mock T."/>
            <person name="Neilson J.A."/>
            <person name="Onodera N.T."/>
            <person name="Poole A.M."/>
            <person name="Pritham E.J."/>
            <person name="Richards T.A."/>
            <person name="Rocap G."/>
            <person name="Roy S.W."/>
            <person name="Sarai C."/>
            <person name="Schaack S."/>
            <person name="Shirato S."/>
            <person name="Slamovits C.H."/>
            <person name="Spencer D.F."/>
            <person name="Suzuki S."/>
            <person name="Worden A.Z."/>
            <person name="Zauner S."/>
            <person name="Barry K."/>
            <person name="Bell C."/>
            <person name="Bharti A.K."/>
            <person name="Crow J.A."/>
            <person name="Grimwood J."/>
            <person name="Kramer R."/>
            <person name="Lindquist E."/>
            <person name="Lucas S."/>
            <person name="Salamov A."/>
            <person name="McFadden G.I."/>
            <person name="Lane C.E."/>
            <person name="Keeling P.J."/>
            <person name="Gray M.W."/>
            <person name="Grigoriev I.V."/>
            <person name="Archibald J.M."/>
        </authorList>
    </citation>
    <scope>NUCLEOTIDE SEQUENCE</scope>
    <source>
        <strain evidence="2 4">CCMP2712</strain>
    </source>
</reference>